<name>A0A723F3V0_SALER</name>
<dbReference type="RefSeq" id="WP_003838297.1">
    <property type="nucleotide sequence ID" value="NZ_JBNQQS010000012.1"/>
</dbReference>
<reference evidence="1" key="1">
    <citation type="journal article" date="2018" name="Genome Biol.">
        <title>SKESA: strategic k-mer extension for scrupulous assemblies.</title>
        <authorList>
            <person name="Souvorov A."/>
            <person name="Agarwala R."/>
            <person name="Lipman D.J."/>
        </authorList>
    </citation>
    <scope>NUCLEOTIDE SEQUENCE</scope>
    <source>
        <strain evidence="1">R17.2117</strain>
    </source>
</reference>
<evidence type="ECO:0000313" key="1">
    <source>
        <dbReference type="EMBL" id="HAD9485040.1"/>
    </source>
</evidence>
<sequence length="69" mass="7962">MQTDNSFDSDKPFLFDEMTHETECVLAILRTVNQVNDPHTKSYLIDAAELIGTRLLNKLQHNERIEDGE</sequence>
<protein>
    <submittedName>
        <fullName evidence="1">Uncharacterized protein</fullName>
    </submittedName>
</protein>
<dbReference type="AlphaFoldDB" id="A0A723F3V0"/>
<organism evidence="1">
    <name type="scientific">Salmonella enterica</name>
    <name type="common">Salmonella choleraesuis</name>
    <dbReference type="NCBI Taxonomy" id="28901"/>
    <lineage>
        <taxon>Bacteria</taxon>
        <taxon>Pseudomonadati</taxon>
        <taxon>Pseudomonadota</taxon>
        <taxon>Gammaproteobacteria</taxon>
        <taxon>Enterobacterales</taxon>
        <taxon>Enterobacteriaceae</taxon>
        <taxon>Salmonella</taxon>
    </lineage>
</organism>
<comment type="caution">
    <text evidence="1">The sequence shown here is derived from an EMBL/GenBank/DDBJ whole genome shotgun (WGS) entry which is preliminary data.</text>
</comment>
<reference evidence="1" key="2">
    <citation type="submission" date="2019-01" db="EMBL/GenBank/DDBJ databases">
        <authorList>
            <consortium name="NCBI Pathogen Detection Project"/>
        </authorList>
    </citation>
    <scope>NUCLEOTIDE SEQUENCE</scope>
    <source>
        <strain evidence="1">R17.2117</strain>
    </source>
</reference>
<accession>A0A723F3V0</accession>
<proteinExistence type="predicted"/>
<gene>
    <name evidence="1" type="ORF">G1478_01950</name>
</gene>
<dbReference type="EMBL" id="DAAQIS010000001">
    <property type="protein sequence ID" value="HAD9485040.1"/>
    <property type="molecule type" value="Genomic_DNA"/>
</dbReference>